<comment type="caution">
    <text evidence="2">The sequence shown here is derived from an EMBL/GenBank/DDBJ whole genome shotgun (WGS) entry which is preliminary data.</text>
</comment>
<sequence length="168" mass="18709">MQKGIALYIVSLAVLMLFIAGCSPNEKNNTASSEDHEHHHEELANGDIREETAGPEQLPSFLDDKDENIQLVYASAAQNPELLEYIPCYCGCGESAGHMNNLNCFVHEIVDDKVIWDDHGTRCLACLEIAAESIVMHKKGESIKDIRNYIDEKYKEGYAKPTPTPMPS</sequence>
<evidence type="ECO:0008006" key="4">
    <source>
        <dbReference type="Google" id="ProtNLM"/>
    </source>
</evidence>
<protein>
    <recommendedName>
        <fullName evidence="4">Lipoprotein</fullName>
    </recommendedName>
</protein>
<name>A0A5D4NY68_9BACI</name>
<accession>A0A5D4NY68</accession>
<organism evidence="2 3">
    <name type="scientific">Rossellomorea vietnamensis</name>
    <dbReference type="NCBI Taxonomy" id="218284"/>
    <lineage>
        <taxon>Bacteria</taxon>
        <taxon>Bacillati</taxon>
        <taxon>Bacillota</taxon>
        <taxon>Bacilli</taxon>
        <taxon>Bacillales</taxon>
        <taxon>Bacillaceae</taxon>
        <taxon>Rossellomorea</taxon>
    </lineage>
</organism>
<dbReference type="Proteomes" id="UP000322267">
    <property type="component" value="Unassembled WGS sequence"/>
</dbReference>
<dbReference type="Pfam" id="PF13798">
    <property type="entry name" value="PCYCGC"/>
    <property type="match status" value="1"/>
</dbReference>
<proteinExistence type="predicted"/>
<dbReference type="InterPro" id="IPR025673">
    <property type="entry name" value="PCYCGC"/>
</dbReference>
<dbReference type="PROSITE" id="PS51257">
    <property type="entry name" value="PROKAR_LIPOPROTEIN"/>
    <property type="match status" value="1"/>
</dbReference>
<dbReference type="EMBL" id="VTEI01000002">
    <property type="protein sequence ID" value="TYS18840.1"/>
    <property type="molecule type" value="Genomic_DNA"/>
</dbReference>
<gene>
    <name evidence="2" type="ORF">FZC78_04895</name>
</gene>
<feature type="region of interest" description="Disordered" evidence="1">
    <location>
        <begin position="28"/>
        <end position="50"/>
    </location>
</feature>
<evidence type="ECO:0000313" key="2">
    <source>
        <dbReference type="EMBL" id="TYS18840.1"/>
    </source>
</evidence>
<feature type="compositionally biased region" description="Basic and acidic residues" evidence="1">
    <location>
        <begin position="33"/>
        <end position="50"/>
    </location>
</feature>
<evidence type="ECO:0000313" key="3">
    <source>
        <dbReference type="Proteomes" id="UP000322267"/>
    </source>
</evidence>
<reference evidence="2 3" key="1">
    <citation type="submission" date="2019-08" db="EMBL/GenBank/DDBJ databases">
        <title>Bacillus genomes from the desert of Cuatro Cienegas, Coahuila.</title>
        <authorList>
            <person name="Olmedo-Alvarez G."/>
        </authorList>
    </citation>
    <scope>NUCLEOTIDE SEQUENCE [LARGE SCALE GENOMIC DNA]</scope>
    <source>
        <strain evidence="2 3">CH34_1T</strain>
    </source>
</reference>
<evidence type="ECO:0000256" key="1">
    <source>
        <dbReference type="SAM" id="MobiDB-lite"/>
    </source>
</evidence>
<dbReference type="AlphaFoldDB" id="A0A5D4NY68"/>
<dbReference type="OrthoDB" id="2654667at2"/>